<protein>
    <submittedName>
        <fullName evidence="1">Uncharacterized protein</fullName>
    </submittedName>
</protein>
<organism evidence="1 2">
    <name type="scientific">Paenibacillus dendrobii</name>
    <dbReference type="NCBI Taxonomy" id="2691084"/>
    <lineage>
        <taxon>Bacteria</taxon>
        <taxon>Bacillati</taxon>
        <taxon>Bacillota</taxon>
        <taxon>Bacilli</taxon>
        <taxon>Bacillales</taxon>
        <taxon>Paenibacillaceae</taxon>
        <taxon>Paenibacillus</taxon>
    </lineage>
</organism>
<dbReference type="AlphaFoldDB" id="A0A7X3LI22"/>
<dbReference type="Proteomes" id="UP000460318">
    <property type="component" value="Unassembled WGS sequence"/>
</dbReference>
<accession>A0A7X3LI22</accession>
<gene>
    <name evidence="1" type="ORF">GRF59_14410</name>
</gene>
<proteinExistence type="predicted"/>
<evidence type="ECO:0000313" key="1">
    <source>
        <dbReference type="EMBL" id="MWV44810.1"/>
    </source>
</evidence>
<reference evidence="1 2" key="1">
    <citation type="submission" date="2019-12" db="EMBL/GenBank/DDBJ databases">
        <title>Paenibacillus sp. nov., an endophytic bacterium isolated from the stem of Dendrobium.</title>
        <authorList>
            <person name="Zhao R."/>
        </authorList>
    </citation>
    <scope>NUCLEOTIDE SEQUENCE [LARGE SCALE GENOMIC DNA]</scope>
    <source>
        <strain evidence="1 2">HJL G12</strain>
    </source>
</reference>
<evidence type="ECO:0000313" key="2">
    <source>
        <dbReference type="Proteomes" id="UP000460318"/>
    </source>
</evidence>
<dbReference type="EMBL" id="WUBI01000002">
    <property type="protein sequence ID" value="MWV44810.1"/>
    <property type="molecule type" value="Genomic_DNA"/>
</dbReference>
<sequence>MKEVQLLQHPQTNEWYKAIGNSLGGALILELATESEVHIMQEKVKWRQWNRNIDEFRAGDIVWDGDQIVQISDPSIDSIVSRCKMVCPVERRVDKY</sequence>
<name>A0A7X3LI22_9BACL</name>
<keyword evidence="2" id="KW-1185">Reference proteome</keyword>
<dbReference type="RefSeq" id="WP_160498428.1">
    <property type="nucleotide sequence ID" value="NZ_WUBI01000002.1"/>
</dbReference>
<comment type="caution">
    <text evidence="1">The sequence shown here is derived from an EMBL/GenBank/DDBJ whole genome shotgun (WGS) entry which is preliminary data.</text>
</comment>